<dbReference type="Proteomes" id="UP000462435">
    <property type="component" value="Unassembled WGS sequence"/>
</dbReference>
<proteinExistence type="predicted"/>
<evidence type="ECO:0000313" key="1">
    <source>
        <dbReference type="EMBL" id="KAF1041367.1"/>
    </source>
</evidence>
<evidence type="ECO:0000313" key="2">
    <source>
        <dbReference type="Proteomes" id="UP000462435"/>
    </source>
</evidence>
<name>A0A7V8FUE3_9BURK</name>
<sequence>MQDDDAPLDVAAKVADNTIAAILELRDSINAETLARVVDELRAAQRVELYGFGSGATVAEDAQQKLFSLGLLALPMWIRNCRKSRPPS</sequence>
<dbReference type="GO" id="GO:0097367">
    <property type="term" value="F:carbohydrate derivative binding"/>
    <property type="evidence" value="ECO:0007669"/>
    <property type="project" value="InterPro"/>
</dbReference>
<gene>
    <name evidence="1" type="ORF">GAK35_03358</name>
</gene>
<protein>
    <recommendedName>
        <fullName evidence="3">SIS domain-containing protein</fullName>
    </recommendedName>
</protein>
<dbReference type="AlphaFoldDB" id="A0A7V8FUE3"/>
<dbReference type="EMBL" id="WNDX01000125">
    <property type="protein sequence ID" value="KAF1041367.1"/>
    <property type="molecule type" value="Genomic_DNA"/>
</dbReference>
<organism evidence="1 2">
    <name type="scientific">Herbaspirillum frisingense</name>
    <dbReference type="NCBI Taxonomy" id="92645"/>
    <lineage>
        <taxon>Bacteria</taxon>
        <taxon>Pseudomonadati</taxon>
        <taxon>Pseudomonadota</taxon>
        <taxon>Betaproteobacteria</taxon>
        <taxon>Burkholderiales</taxon>
        <taxon>Oxalobacteraceae</taxon>
        <taxon>Herbaspirillum</taxon>
    </lineage>
</organism>
<dbReference type="InterPro" id="IPR047640">
    <property type="entry name" value="RpiR-like"/>
</dbReference>
<dbReference type="PANTHER" id="PTHR30514">
    <property type="entry name" value="GLUCOKINASE"/>
    <property type="match status" value="1"/>
</dbReference>
<dbReference type="PANTHER" id="PTHR30514:SF1">
    <property type="entry name" value="HTH-TYPE TRANSCRIPTIONAL REGULATOR HEXR-RELATED"/>
    <property type="match status" value="1"/>
</dbReference>
<reference evidence="2" key="1">
    <citation type="journal article" date="2020" name="MBio">
        <title>Horizontal gene transfer to a defensive symbiont with a reduced genome amongst a multipartite beetle microbiome.</title>
        <authorList>
            <person name="Waterworth S.C."/>
            <person name="Florez L.V."/>
            <person name="Rees E.R."/>
            <person name="Hertweck C."/>
            <person name="Kaltenpoth M."/>
            <person name="Kwan J.C."/>
        </authorList>
    </citation>
    <scope>NUCLEOTIDE SEQUENCE [LARGE SCALE GENOMIC DNA]</scope>
</reference>
<accession>A0A7V8FUE3</accession>
<comment type="caution">
    <text evidence="1">The sequence shown here is derived from an EMBL/GenBank/DDBJ whole genome shotgun (WGS) entry which is preliminary data.</text>
</comment>
<dbReference type="SUPFAM" id="SSF53697">
    <property type="entry name" value="SIS domain"/>
    <property type="match status" value="1"/>
</dbReference>
<dbReference type="GO" id="GO:0003700">
    <property type="term" value="F:DNA-binding transcription factor activity"/>
    <property type="evidence" value="ECO:0007669"/>
    <property type="project" value="InterPro"/>
</dbReference>
<evidence type="ECO:0008006" key="3">
    <source>
        <dbReference type="Google" id="ProtNLM"/>
    </source>
</evidence>
<dbReference type="GO" id="GO:1901135">
    <property type="term" value="P:carbohydrate derivative metabolic process"/>
    <property type="evidence" value="ECO:0007669"/>
    <property type="project" value="InterPro"/>
</dbReference>
<dbReference type="InterPro" id="IPR046348">
    <property type="entry name" value="SIS_dom_sf"/>
</dbReference>
<dbReference type="GO" id="GO:0003677">
    <property type="term" value="F:DNA binding"/>
    <property type="evidence" value="ECO:0007669"/>
    <property type="project" value="InterPro"/>
</dbReference>
<dbReference type="Gene3D" id="3.40.50.10490">
    <property type="entry name" value="Glucose-6-phosphate isomerase like protein, domain 1"/>
    <property type="match status" value="1"/>
</dbReference>